<comment type="caution">
    <text evidence="1">The sequence shown here is derived from an EMBL/GenBank/DDBJ whole genome shotgun (WGS) entry which is preliminary data.</text>
</comment>
<sequence>MKKLIVLSSACGVGKSTIKEELNKKKLLENYACIDTDEVGINWWDYAGTENEAKFSDDCIAEAVRMSGEKNLLFVTCMNPYDFYGKVHIPSEIASTFFIGMTCSDDEITRRLKARPAERMCGSDEFITGQIQYNNWFKENAGKFQFYIDNTDLTIDETVEEIARFARRI</sequence>
<protein>
    <recommendedName>
        <fullName evidence="3">Shikimate kinase</fullName>
    </recommendedName>
</protein>
<dbReference type="Proteomes" id="UP000284598">
    <property type="component" value="Unassembled WGS sequence"/>
</dbReference>
<dbReference type="Pfam" id="PF13238">
    <property type="entry name" value="AAA_18"/>
    <property type="match status" value="1"/>
</dbReference>
<dbReference type="RefSeq" id="WP_118025843.1">
    <property type="nucleotide sequence ID" value="NZ_QSFO01000019.1"/>
</dbReference>
<name>A0A413RUV4_9FIRM</name>
<evidence type="ECO:0000313" key="2">
    <source>
        <dbReference type="Proteomes" id="UP000284598"/>
    </source>
</evidence>
<evidence type="ECO:0008006" key="3">
    <source>
        <dbReference type="Google" id="ProtNLM"/>
    </source>
</evidence>
<dbReference type="SUPFAM" id="SSF52540">
    <property type="entry name" value="P-loop containing nucleoside triphosphate hydrolases"/>
    <property type="match status" value="1"/>
</dbReference>
<dbReference type="EMBL" id="QSFO01000019">
    <property type="protein sequence ID" value="RHA52092.1"/>
    <property type="molecule type" value="Genomic_DNA"/>
</dbReference>
<proteinExistence type="predicted"/>
<dbReference type="InterPro" id="IPR027417">
    <property type="entry name" value="P-loop_NTPase"/>
</dbReference>
<evidence type="ECO:0000313" key="1">
    <source>
        <dbReference type="EMBL" id="RHA52092.1"/>
    </source>
</evidence>
<dbReference type="Gene3D" id="3.40.50.300">
    <property type="entry name" value="P-loop containing nucleotide triphosphate hydrolases"/>
    <property type="match status" value="1"/>
</dbReference>
<reference evidence="1 2" key="1">
    <citation type="submission" date="2018-08" db="EMBL/GenBank/DDBJ databases">
        <title>A genome reference for cultivated species of the human gut microbiota.</title>
        <authorList>
            <person name="Zou Y."/>
            <person name="Xue W."/>
            <person name="Luo G."/>
        </authorList>
    </citation>
    <scope>NUCLEOTIDE SEQUENCE [LARGE SCALE GENOMIC DNA]</scope>
    <source>
        <strain evidence="1 2">AM43-2</strain>
    </source>
</reference>
<accession>A0A413RUV4</accession>
<organism evidence="1 2">
    <name type="scientific">Eubacterium ventriosum</name>
    <dbReference type="NCBI Taxonomy" id="39496"/>
    <lineage>
        <taxon>Bacteria</taxon>
        <taxon>Bacillati</taxon>
        <taxon>Bacillota</taxon>
        <taxon>Clostridia</taxon>
        <taxon>Eubacteriales</taxon>
        <taxon>Eubacteriaceae</taxon>
        <taxon>Eubacterium</taxon>
    </lineage>
</organism>
<dbReference type="AlphaFoldDB" id="A0A413RUV4"/>
<gene>
    <name evidence="1" type="ORF">DW929_11795</name>
</gene>